<dbReference type="Proteomes" id="UP000030653">
    <property type="component" value="Unassembled WGS sequence"/>
</dbReference>
<feature type="compositionally biased region" description="Low complexity" evidence="1">
    <location>
        <begin position="211"/>
        <end position="224"/>
    </location>
</feature>
<feature type="region of interest" description="Disordered" evidence="1">
    <location>
        <begin position="491"/>
        <end position="510"/>
    </location>
</feature>
<evidence type="ECO:0000313" key="3">
    <source>
        <dbReference type="Proteomes" id="UP000030653"/>
    </source>
</evidence>
<feature type="compositionally biased region" description="Basic and acidic residues" evidence="1">
    <location>
        <begin position="660"/>
        <end position="671"/>
    </location>
</feature>
<reference evidence="2 3" key="1">
    <citation type="journal article" date="2012" name="Science">
        <title>The Paleozoic origin of enzymatic lignin decomposition reconstructed from 31 fungal genomes.</title>
        <authorList>
            <person name="Floudas D."/>
            <person name="Binder M."/>
            <person name="Riley R."/>
            <person name="Barry K."/>
            <person name="Blanchette R.A."/>
            <person name="Henrissat B."/>
            <person name="Martinez A.T."/>
            <person name="Otillar R."/>
            <person name="Spatafora J.W."/>
            <person name="Yadav J.S."/>
            <person name="Aerts A."/>
            <person name="Benoit I."/>
            <person name="Boyd A."/>
            <person name="Carlson A."/>
            <person name="Copeland A."/>
            <person name="Coutinho P.M."/>
            <person name="de Vries R.P."/>
            <person name="Ferreira P."/>
            <person name="Findley K."/>
            <person name="Foster B."/>
            <person name="Gaskell J."/>
            <person name="Glotzer D."/>
            <person name="Gorecki P."/>
            <person name="Heitman J."/>
            <person name="Hesse C."/>
            <person name="Hori C."/>
            <person name="Igarashi K."/>
            <person name="Jurgens J.A."/>
            <person name="Kallen N."/>
            <person name="Kersten P."/>
            <person name="Kohler A."/>
            <person name="Kuees U."/>
            <person name="Kumar T.K.A."/>
            <person name="Kuo A."/>
            <person name="LaButti K."/>
            <person name="Larrondo L.F."/>
            <person name="Lindquist E."/>
            <person name="Ling A."/>
            <person name="Lombard V."/>
            <person name="Lucas S."/>
            <person name="Lundell T."/>
            <person name="Martin R."/>
            <person name="McLaughlin D.J."/>
            <person name="Morgenstern I."/>
            <person name="Morin E."/>
            <person name="Murat C."/>
            <person name="Nagy L.G."/>
            <person name="Nolan M."/>
            <person name="Ohm R.A."/>
            <person name="Patyshakuliyeva A."/>
            <person name="Rokas A."/>
            <person name="Ruiz-Duenas F.J."/>
            <person name="Sabat G."/>
            <person name="Salamov A."/>
            <person name="Samejima M."/>
            <person name="Schmutz J."/>
            <person name="Slot J.C."/>
            <person name="St John F."/>
            <person name="Stenlid J."/>
            <person name="Sun H."/>
            <person name="Sun S."/>
            <person name="Syed K."/>
            <person name="Tsang A."/>
            <person name="Wiebenga A."/>
            <person name="Young D."/>
            <person name="Pisabarro A."/>
            <person name="Eastwood D.C."/>
            <person name="Martin F."/>
            <person name="Cullen D."/>
            <person name="Grigoriev I.V."/>
            <person name="Hibbett D.S."/>
        </authorList>
    </citation>
    <scope>NUCLEOTIDE SEQUENCE [LARGE SCALE GENOMIC DNA]</scope>
    <source>
        <strain evidence="2 3">DJM-731 SS1</strain>
    </source>
</reference>
<feature type="region of interest" description="Disordered" evidence="1">
    <location>
        <begin position="1"/>
        <end position="107"/>
    </location>
</feature>
<protein>
    <submittedName>
        <fullName evidence="2">Uncharacterized protein</fullName>
    </submittedName>
</protein>
<dbReference type="OMA" id="RIEHEQL"/>
<proteinExistence type="predicted"/>
<dbReference type="GeneID" id="63683735"/>
<gene>
    <name evidence="2" type="ORF">DACRYDRAFT_108543</name>
</gene>
<organism evidence="2 3">
    <name type="scientific">Dacryopinax primogenitus (strain DJM 731)</name>
    <name type="common">Brown rot fungus</name>
    <dbReference type="NCBI Taxonomy" id="1858805"/>
    <lineage>
        <taxon>Eukaryota</taxon>
        <taxon>Fungi</taxon>
        <taxon>Dikarya</taxon>
        <taxon>Basidiomycota</taxon>
        <taxon>Agaricomycotina</taxon>
        <taxon>Dacrymycetes</taxon>
        <taxon>Dacrymycetales</taxon>
        <taxon>Dacrymycetaceae</taxon>
        <taxon>Dacryopinax</taxon>
    </lineage>
</organism>
<dbReference type="OrthoDB" id="3365514at2759"/>
<sequence>MSTQPKPRRLPPQAPSNPTLAAALQQRSAPVAQAASASPAGPSSSTPTAVGSVPSGTTPVTLVQGTPVEQPSVTSAPPAPTTVDAPSTSQTAPLPIDIPSPDIPLHTQTKPLMSDEVDRLVMAFKAAALRAGDIMRFQNNVRRLGVTQFVTQAPYALSSCLAREVDRFDEACDEIEAALLKSYGLIYAEIQRRKEAEHAALLPPPRVSSRAATTPPLTATGPLLSQPTSPRPATSDRPHPPPLNTRLPDYPQRPSAFPRPSAVHLSALPASTLAPGPSAPQQGADGFPPGTGRLHNHPGLSLDLSSTKLFGLQPELVSPVTLAPKRAGAAQSPTGQMLPPELLSALQGVGGMVDLSTIQALQMQMQVPQLQMSPHAMALQLQMSPHQSQSQLPVHGRGLMSPARIEHEQLGMGIDYFRPPQEGSRPGSSGAGELGPVQGGGIEGMDLDFLDMPGPVPPMSEAREEVGVSGVPGLGNYEPRKDGAGINILASLGEAPPQPETGALPSEQAEAQPEGLEDLASIDFSIPGLEDGEFAQDGSGLTGTGGGDIRGVEGDINFDLDDFPELNFPGLGEGEVDFEGLGDLEGLGLRGGMESMDRGGAGMALGEEVDFGALGAEVDFASLLGGTEAPSVNPGTEGGQPTQAVPKKDTGMDDDGMIDLDGRMDFDDLWD</sequence>
<feature type="compositionally biased region" description="Polar residues" evidence="1">
    <location>
        <begin position="54"/>
        <end position="69"/>
    </location>
</feature>
<feature type="region of interest" description="Disordered" evidence="1">
    <location>
        <begin position="201"/>
        <end position="290"/>
    </location>
</feature>
<evidence type="ECO:0000313" key="2">
    <source>
        <dbReference type="EMBL" id="EJU01213.1"/>
    </source>
</evidence>
<name>M5GB76_DACPD</name>
<evidence type="ECO:0000256" key="1">
    <source>
        <dbReference type="SAM" id="MobiDB-lite"/>
    </source>
</evidence>
<feature type="compositionally biased region" description="Low complexity" evidence="1">
    <location>
        <begin position="71"/>
        <end position="95"/>
    </location>
</feature>
<dbReference type="RefSeq" id="XP_040628110.1">
    <property type="nucleotide sequence ID" value="XM_040768673.1"/>
</dbReference>
<accession>M5GB76</accession>
<feature type="region of interest" description="Disordered" evidence="1">
    <location>
        <begin position="626"/>
        <end position="671"/>
    </location>
</feature>
<feature type="compositionally biased region" description="Low complexity" evidence="1">
    <location>
        <begin position="28"/>
        <end position="50"/>
    </location>
</feature>
<keyword evidence="3" id="KW-1185">Reference proteome</keyword>
<dbReference type="HOGENOM" id="CLU_409384_0_0_1"/>
<dbReference type="EMBL" id="JH795865">
    <property type="protein sequence ID" value="EJU01213.1"/>
    <property type="molecule type" value="Genomic_DNA"/>
</dbReference>
<dbReference type="AlphaFoldDB" id="M5GB76"/>